<dbReference type="RefSeq" id="XP_029226988.1">
    <property type="nucleotide sequence ID" value="XM_029372879.1"/>
</dbReference>
<keyword evidence="4" id="KW-1185">Reference proteome</keyword>
<reference evidence="3 4" key="1">
    <citation type="journal article" date="2018" name="BMC Genomics">
        <title>Genomic comparison of Trypanosoma conorhini and Trypanosoma rangeli to Trypanosoma cruzi strains of high and low virulence.</title>
        <authorList>
            <person name="Bradwell K.R."/>
            <person name="Koparde V.N."/>
            <person name="Matveyev A.V."/>
            <person name="Serrano M.G."/>
            <person name="Alves J.M."/>
            <person name="Parikh H."/>
            <person name="Huang B."/>
            <person name="Lee V."/>
            <person name="Espinosa-Alvarez O."/>
            <person name="Ortiz P.A."/>
            <person name="Costa-Martins A.G."/>
            <person name="Teixeira M.M."/>
            <person name="Buck G.A."/>
        </authorList>
    </citation>
    <scope>NUCLEOTIDE SEQUENCE [LARGE SCALE GENOMIC DNA]</scope>
    <source>
        <strain evidence="3 4">025E</strain>
    </source>
</reference>
<protein>
    <submittedName>
        <fullName evidence="3">Uncharacterized protein</fullName>
    </submittedName>
</protein>
<name>A0A3R7LGJ4_9TRYP</name>
<dbReference type="AlphaFoldDB" id="A0A3R7LGJ4"/>
<evidence type="ECO:0000313" key="3">
    <source>
        <dbReference type="EMBL" id="RNF13959.1"/>
    </source>
</evidence>
<evidence type="ECO:0000313" key="4">
    <source>
        <dbReference type="Proteomes" id="UP000284403"/>
    </source>
</evidence>
<dbReference type="Proteomes" id="UP000284403">
    <property type="component" value="Unassembled WGS sequence"/>
</dbReference>
<evidence type="ECO:0000256" key="2">
    <source>
        <dbReference type="SAM" id="MobiDB-lite"/>
    </source>
</evidence>
<gene>
    <name evidence="3" type="ORF">Tco025E_05990</name>
</gene>
<feature type="compositionally biased region" description="Polar residues" evidence="2">
    <location>
        <begin position="77"/>
        <end position="96"/>
    </location>
</feature>
<organism evidence="3 4">
    <name type="scientific">Trypanosoma conorhini</name>
    <dbReference type="NCBI Taxonomy" id="83891"/>
    <lineage>
        <taxon>Eukaryota</taxon>
        <taxon>Discoba</taxon>
        <taxon>Euglenozoa</taxon>
        <taxon>Kinetoplastea</taxon>
        <taxon>Metakinetoplastina</taxon>
        <taxon>Trypanosomatida</taxon>
        <taxon>Trypanosomatidae</taxon>
        <taxon>Trypanosoma</taxon>
    </lineage>
</organism>
<dbReference type="GeneID" id="40319601"/>
<accession>A0A3R7LGJ4</accession>
<feature type="region of interest" description="Disordered" evidence="2">
    <location>
        <begin position="73"/>
        <end position="103"/>
    </location>
</feature>
<keyword evidence="1" id="KW-0175">Coiled coil</keyword>
<comment type="caution">
    <text evidence="3">The sequence shown here is derived from an EMBL/GenBank/DDBJ whole genome shotgun (WGS) entry which is preliminary data.</text>
</comment>
<feature type="region of interest" description="Disordered" evidence="2">
    <location>
        <begin position="1"/>
        <end position="59"/>
    </location>
</feature>
<dbReference type="EMBL" id="MKKU01000384">
    <property type="protein sequence ID" value="RNF13959.1"/>
    <property type="molecule type" value="Genomic_DNA"/>
</dbReference>
<evidence type="ECO:0000256" key="1">
    <source>
        <dbReference type="SAM" id="Coils"/>
    </source>
</evidence>
<proteinExistence type="predicted"/>
<feature type="coiled-coil region" evidence="1">
    <location>
        <begin position="152"/>
        <end position="179"/>
    </location>
</feature>
<dbReference type="OrthoDB" id="10569384at2759"/>
<sequence length="333" mass="35820">MWEAEAQSGTHRVDPVAYFQTRQGRRTAGYARRPSQVVMGAAEASGASPRRRGRERGPGKDFARFIEMFGFPERRPQPSSQKRLFSASAQPSSANLFQPPGEPDLRRLLRGGAAETREEAESLVNGTRASLPHRDVESVASQGACSVGAELYDNDEEVVAELEERIQLLEQALEYERWRLQSLRAGRNLQIPEAAPADALTRLHTGAADASAGVPGATPCNAAASAMRSECPVRLCCEPRQLRPGGEGASCLASHPAQAAWSADDNDSVSPRTTVVVRPVPSHDKLAIARPAAQGQPHAGRPESRASTRAATTAVAMRGRSNWTLAAHYAGWT</sequence>